<accession>A0A3E4LJ87</accession>
<dbReference type="InterPro" id="IPR003810">
    <property type="entry name" value="Mntp/YtaF"/>
</dbReference>
<feature type="transmembrane region" description="Helical" evidence="8">
    <location>
        <begin position="105"/>
        <end position="125"/>
    </location>
</feature>
<dbReference type="HAMAP" id="MF_01521">
    <property type="entry name" value="MntP_pump"/>
    <property type="match status" value="1"/>
</dbReference>
<name>A0A3E4LJ87_9FIRM</name>
<dbReference type="RefSeq" id="WP_117688615.1">
    <property type="nucleotide sequence ID" value="NZ_DXNI01000003.1"/>
</dbReference>
<evidence type="ECO:0000256" key="5">
    <source>
        <dbReference type="ARBA" id="ARBA00023065"/>
    </source>
</evidence>
<dbReference type="AlphaFoldDB" id="A0A3E4LJ87"/>
<evidence type="ECO:0000256" key="8">
    <source>
        <dbReference type="HAMAP-Rule" id="MF_01521"/>
    </source>
</evidence>
<feature type="transmembrane region" description="Helical" evidence="8">
    <location>
        <begin position="6"/>
        <end position="26"/>
    </location>
</feature>
<feature type="transmembrane region" description="Helical" evidence="8">
    <location>
        <begin position="68"/>
        <end position="85"/>
    </location>
</feature>
<dbReference type="Proteomes" id="UP000260793">
    <property type="component" value="Unassembled WGS sequence"/>
</dbReference>
<feature type="transmembrane region" description="Helical" evidence="8">
    <location>
        <begin position="38"/>
        <end position="56"/>
    </location>
</feature>
<evidence type="ECO:0000256" key="2">
    <source>
        <dbReference type="ARBA" id="ARBA00022475"/>
    </source>
</evidence>
<feature type="transmembrane region" description="Helical" evidence="8">
    <location>
        <begin position="162"/>
        <end position="179"/>
    </location>
</feature>
<evidence type="ECO:0000256" key="3">
    <source>
        <dbReference type="ARBA" id="ARBA00022692"/>
    </source>
</evidence>
<evidence type="ECO:0000256" key="1">
    <source>
        <dbReference type="ARBA" id="ARBA00022448"/>
    </source>
</evidence>
<gene>
    <name evidence="8" type="primary">mntP</name>
    <name evidence="9" type="ORF">DXD17_12600</name>
</gene>
<keyword evidence="3 8" id="KW-0812">Transmembrane</keyword>
<dbReference type="InterPro" id="IPR022929">
    <property type="entry name" value="Put_MntP"/>
</dbReference>
<evidence type="ECO:0000256" key="7">
    <source>
        <dbReference type="ARBA" id="ARBA00023211"/>
    </source>
</evidence>
<dbReference type="PANTHER" id="PTHR35529">
    <property type="entry name" value="MANGANESE EFFLUX PUMP MNTP-RELATED"/>
    <property type="match status" value="1"/>
</dbReference>
<dbReference type="PANTHER" id="PTHR35529:SF1">
    <property type="entry name" value="MANGANESE EFFLUX PUMP MNTP-RELATED"/>
    <property type="match status" value="1"/>
</dbReference>
<keyword evidence="4 8" id="KW-1133">Transmembrane helix</keyword>
<dbReference type="Pfam" id="PF02659">
    <property type="entry name" value="Mntp"/>
    <property type="match status" value="1"/>
</dbReference>
<protein>
    <recommendedName>
        <fullName evidence="8">Putative manganese efflux pump MntP</fullName>
    </recommendedName>
</protein>
<feature type="transmembrane region" description="Helical" evidence="8">
    <location>
        <begin position="131"/>
        <end position="150"/>
    </location>
</feature>
<dbReference type="GO" id="GO:0005384">
    <property type="term" value="F:manganese ion transmembrane transporter activity"/>
    <property type="evidence" value="ECO:0007669"/>
    <property type="project" value="UniProtKB-UniRule"/>
</dbReference>
<keyword evidence="2 8" id="KW-1003">Cell membrane</keyword>
<evidence type="ECO:0000313" key="10">
    <source>
        <dbReference type="Proteomes" id="UP000260793"/>
    </source>
</evidence>
<comment type="caution">
    <text evidence="9">The sequence shown here is derived from an EMBL/GenBank/DDBJ whole genome shotgun (WGS) entry which is preliminary data.</text>
</comment>
<evidence type="ECO:0000256" key="4">
    <source>
        <dbReference type="ARBA" id="ARBA00022989"/>
    </source>
</evidence>
<organism evidence="9 10">
    <name type="scientific">[Ruminococcus] lactaris</name>
    <dbReference type="NCBI Taxonomy" id="46228"/>
    <lineage>
        <taxon>Bacteria</taxon>
        <taxon>Bacillati</taxon>
        <taxon>Bacillota</taxon>
        <taxon>Clostridia</taxon>
        <taxon>Lachnospirales</taxon>
        <taxon>Lachnospiraceae</taxon>
        <taxon>Mediterraneibacter</taxon>
    </lineage>
</organism>
<reference evidence="9 10" key="1">
    <citation type="submission" date="2018-08" db="EMBL/GenBank/DDBJ databases">
        <title>A genome reference for cultivated species of the human gut microbiota.</title>
        <authorList>
            <person name="Zou Y."/>
            <person name="Xue W."/>
            <person name="Luo G."/>
        </authorList>
    </citation>
    <scope>NUCLEOTIDE SEQUENCE [LARGE SCALE GENOMIC DNA]</scope>
    <source>
        <strain evidence="9 10">TF11-7</strain>
    </source>
</reference>
<comment type="similarity">
    <text evidence="8">Belongs to the MntP (TC 9.B.29) family.</text>
</comment>
<proteinExistence type="inferred from homology"/>
<keyword evidence="6 8" id="KW-0472">Membrane</keyword>
<evidence type="ECO:0000313" key="9">
    <source>
        <dbReference type="EMBL" id="RGK37304.1"/>
    </source>
</evidence>
<dbReference type="GO" id="GO:0005886">
    <property type="term" value="C:plasma membrane"/>
    <property type="evidence" value="ECO:0007669"/>
    <property type="project" value="UniProtKB-SubCell"/>
</dbReference>
<keyword evidence="7 8" id="KW-0464">Manganese</keyword>
<comment type="function">
    <text evidence="8">Probably functions as a manganese efflux pump.</text>
</comment>
<dbReference type="EMBL" id="QSQN01000041">
    <property type="protein sequence ID" value="RGK37304.1"/>
    <property type="molecule type" value="Genomic_DNA"/>
</dbReference>
<keyword evidence="5 8" id="KW-0406">Ion transport</keyword>
<evidence type="ECO:0000256" key="6">
    <source>
        <dbReference type="ARBA" id="ARBA00023136"/>
    </source>
</evidence>
<sequence>MGLTELFILAVGLSMDAFAVSVCKGLSLGKIKTTHMCIAGAWFGGFQALMPLIGYFAGRFLSDFVTNYSHWIAFILLAIIGVSMIKESFGDEEQIDASMDVKSMFLLAVATSIDALMVGVTFAFLNVAIVPAVLFIGATTFVCSAVGVRIGSIFGMRYKSRAELCGGIILILMGLKIVLEGVGLL</sequence>
<comment type="subcellular location">
    <subcellularLocation>
        <location evidence="8">Cell membrane</location>
        <topology evidence="8">Multi-pass membrane protein</topology>
    </subcellularLocation>
</comment>
<keyword evidence="1 8" id="KW-0813">Transport</keyword>